<reference evidence="6" key="1">
    <citation type="submission" date="2022-11" db="EMBL/GenBank/DDBJ databases">
        <title>Draft genome sequence of Sellimonas catena strain 12EGH17.</title>
        <authorList>
            <person name="Atsushi H."/>
            <person name="Moriya O."/>
            <person name="Mitsuo S."/>
        </authorList>
    </citation>
    <scope>NUCLEOTIDE SEQUENCE</scope>
    <source>
        <strain evidence="6">12EGH17</strain>
    </source>
</reference>
<proteinExistence type="inferred from homology"/>
<dbReference type="SUPFAM" id="SSF46785">
    <property type="entry name" value="Winged helix' DNA-binding domain"/>
    <property type="match status" value="1"/>
</dbReference>
<evidence type="ECO:0000259" key="5">
    <source>
        <dbReference type="PROSITE" id="PS50931"/>
    </source>
</evidence>
<protein>
    <submittedName>
        <fullName evidence="6">Transcriptional regulator</fullName>
    </submittedName>
</protein>
<feature type="domain" description="HTH lysR-type" evidence="5">
    <location>
        <begin position="2"/>
        <end position="59"/>
    </location>
</feature>
<evidence type="ECO:0000313" key="6">
    <source>
        <dbReference type="EMBL" id="GLG03935.1"/>
    </source>
</evidence>
<reference evidence="7" key="3">
    <citation type="submission" date="2022-11" db="EMBL/GenBank/DDBJ databases">
        <title>Draft genome sequence of Sellimonas catena strain 18CBH55.</title>
        <authorList>
            <person name="Atsushi H."/>
            <person name="Moriya O."/>
            <person name="Mitsuo S."/>
        </authorList>
    </citation>
    <scope>NUCLEOTIDE SEQUENCE</scope>
    <source>
        <strain evidence="7">18CBH55</strain>
    </source>
</reference>
<dbReference type="Proteomes" id="UP001145094">
    <property type="component" value="Unassembled WGS sequence"/>
</dbReference>
<accession>A0A9W6C793</accession>
<dbReference type="PANTHER" id="PTHR30346:SF28">
    <property type="entry name" value="HTH-TYPE TRANSCRIPTIONAL REGULATOR CYNR"/>
    <property type="match status" value="1"/>
</dbReference>
<evidence type="ECO:0000313" key="8">
    <source>
        <dbReference type="Proteomes" id="UP001145145"/>
    </source>
</evidence>
<dbReference type="Gene3D" id="3.40.190.10">
    <property type="entry name" value="Periplasmic binding protein-like II"/>
    <property type="match status" value="2"/>
</dbReference>
<dbReference type="Pfam" id="PF03466">
    <property type="entry name" value="LysR_substrate"/>
    <property type="match status" value="1"/>
</dbReference>
<evidence type="ECO:0000313" key="7">
    <source>
        <dbReference type="EMBL" id="GLG91749.1"/>
    </source>
</evidence>
<dbReference type="InterPro" id="IPR005119">
    <property type="entry name" value="LysR_subst-bd"/>
</dbReference>
<keyword evidence="2" id="KW-0805">Transcription regulation</keyword>
<evidence type="ECO:0000256" key="2">
    <source>
        <dbReference type="ARBA" id="ARBA00023015"/>
    </source>
</evidence>
<dbReference type="Gene3D" id="1.10.10.10">
    <property type="entry name" value="Winged helix-like DNA-binding domain superfamily/Winged helix DNA-binding domain"/>
    <property type="match status" value="1"/>
</dbReference>
<dbReference type="Proteomes" id="UP001145145">
    <property type="component" value="Unassembled WGS sequence"/>
</dbReference>
<evidence type="ECO:0000256" key="3">
    <source>
        <dbReference type="ARBA" id="ARBA00023125"/>
    </source>
</evidence>
<comment type="similarity">
    <text evidence="1">Belongs to the LysR transcriptional regulatory family.</text>
</comment>
<dbReference type="PANTHER" id="PTHR30346">
    <property type="entry name" value="TRANSCRIPTIONAL DUAL REGULATOR HCAR-RELATED"/>
    <property type="match status" value="1"/>
</dbReference>
<dbReference type="PROSITE" id="PS50931">
    <property type="entry name" value="HTH_LYSR"/>
    <property type="match status" value="1"/>
</dbReference>
<dbReference type="EMBL" id="BSCH01000025">
    <property type="protein sequence ID" value="GLG91749.1"/>
    <property type="molecule type" value="Genomic_DNA"/>
</dbReference>
<dbReference type="GO" id="GO:0032993">
    <property type="term" value="C:protein-DNA complex"/>
    <property type="evidence" value="ECO:0007669"/>
    <property type="project" value="TreeGrafter"/>
</dbReference>
<dbReference type="GO" id="GO:0003677">
    <property type="term" value="F:DNA binding"/>
    <property type="evidence" value="ECO:0007669"/>
    <property type="project" value="UniProtKB-KW"/>
</dbReference>
<organism evidence="6 8">
    <name type="scientific">Sellimonas catena</name>
    <dbReference type="NCBI Taxonomy" id="2994035"/>
    <lineage>
        <taxon>Bacteria</taxon>
        <taxon>Bacillati</taxon>
        <taxon>Bacillota</taxon>
        <taxon>Clostridia</taxon>
        <taxon>Lachnospirales</taxon>
        <taxon>Lachnospiraceae</taxon>
        <taxon>Sellimonas</taxon>
    </lineage>
</organism>
<keyword evidence="4" id="KW-0804">Transcription</keyword>
<dbReference type="SUPFAM" id="SSF53850">
    <property type="entry name" value="Periplasmic binding protein-like II"/>
    <property type="match status" value="1"/>
</dbReference>
<sequence length="284" mass="32624">MIEIYLLEQLVAFETYGTLSAAAEYLHISQPALSHSMQKLEELMGVPLFHRQKNRLALNENGRLTAEYARKILEQERDMVERVRLFDKSRRTITLGSCAPVPVSDIVPLLSGQYRGMTISSEIVNSDEELMEGLMKGSYQIVVLHHDPKKDGLYAVPFRRERLYLSVPEQHPLAEKDEIVLSDIDGQNILLFTQIGFWYEFCKEKLPHVHFLMMNEFDAFSEVAEAGSFPSFASDVLLRQNGMPEGKKIVPILDPEVDVTYYLVCKTTDQKLFQPVFRRLHTIK</sequence>
<name>A0A9W6C793_9FIRM</name>
<dbReference type="CDD" id="cd05466">
    <property type="entry name" value="PBP2_LTTR_substrate"/>
    <property type="match status" value="1"/>
</dbReference>
<dbReference type="GO" id="GO:0003700">
    <property type="term" value="F:DNA-binding transcription factor activity"/>
    <property type="evidence" value="ECO:0007669"/>
    <property type="project" value="InterPro"/>
</dbReference>
<reference evidence="6" key="2">
    <citation type="submission" date="2022-11" db="EMBL/GenBank/DDBJ databases">
        <title>Draft genome sequence of Sellimonas catena strain 12EGH17.</title>
        <authorList>
            <person name="Hisatomi A."/>
            <person name="Ohkuma M."/>
            <person name="Sakamoto M."/>
        </authorList>
    </citation>
    <scope>NUCLEOTIDE SEQUENCE</scope>
    <source>
        <strain evidence="6">12EGH17</strain>
    </source>
</reference>
<dbReference type="PRINTS" id="PR00039">
    <property type="entry name" value="HTHLYSR"/>
</dbReference>
<dbReference type="Pfam" id="PF00126">
    <property type="entry name" value="HTH_1"/>
    <property type="match status" value="1"/>
</dbReference>
<keyword evidence="8" id="KW-1185">Reference proteome</keyword>
<reference evidence="6 8" key="5">
    <citation type="journal article" date="2023" name="Int. J. Syst. Evol. Microbiol.">
        <title>Sellimonas catena sp. nov., isolated from human faeces.</title>
        <authorList>
            <person name="Hisatomi A."/>
            <person name="Ohkuma M."/>
            <person name="Sakamoto M."/>
        </authorList>
    </citation>
    <scope>NUCLEOTIDE SEQUENCE [LARGE SCALE GENOMIC DNA]</scope>
    <source>
        <strain evidence="6 8">12EGH17</strain>
        <strain evidence="7">18CBH55</strain>
    </source>
</reference>
<dbReference type="InterPro" id="IPR036390">
    <property type="entry name" value="WH_DNA-bd_sf"/>
</dbReference>
<keyword evidence="3" id="KW-0238">DNA-binding</keyword>
<gene>
    <name evidence="6" type="primary">lysR</name>
    <name evidence="6" type="ORF">Selli1_11090</name>
    <name evidence="7" type="ORF">Selli2_31760</name>
</gene>
<evidence type="ECO:0000256" key="4">
    <source>
        <dbReference type="ARBA" id="ARBA00023163"/>
    </source>
</evidence>
<reference evidence="7" key="4">
    <citation type="submission" date="2022-11" db="EMBL/GenBank/DDBJ databases">
        <title>Draft genome sequence of Sellimonas catena strain 18CBH55.</title>
        <authorList>
            <person name="Hisatomi A."/>
            <person name="Ohkuma M."/>
            <person name="Sakamoto M."/>
        </authorList>
    </citation>
    <scope>NUCLEOTIDE SEQUENCE</scope>
    <source>
        <strain evidence="7">18CBH55</strain>
    </source>
</reference>
<comment type="caution">
    <text evidence="6">The sequence shown here is derived from an EMBL/GenBank/DDBJ whole genome shotgun (WGS) entry which is preliminary data.</text>
</comment>
<dbReference type="AlphaFoldDB" id="A0A9W6C793"/>
<dbReference type="RefSeq" id="WP_191427754.1">
    <property type="nucleotide sequence ID" value="NZ_BSBO01000009.1"/>
</dbReference>
<dbReference type="InterPro" id="IPR000847">
    <property type="entry name" value="LysR_HTH_N"/>
</dbReference>
<dbReference type="InterPro" id="IPR036388">
    <property type="entry name" value="WH-like_DNA-bd_sf"/>
</dbReference>
<dbReference type="EMBL" id="BSBO01000009">
    <property type="protein sequence ID" value="GLG03935.1"/>
    <property type="molecule type" value="Genomic_DNA"/>
</dbReference>
<evidence type="ECO:0000256" key="1">
    <source>
        <dbReference type="ARBA" id="ARBA00009437"/>
    </source>
</evidence>